<protein>
    <recommendedName>
        <fullName evidence="1">Thiolase C-terminal domain-containing protein</fullName>
    </recommendedName>
</protein>
<sequence>MYRLKKGVVNVTTGYAPPSMYRSREGMGVWEHRGKVAAVGVGHSPTERRWDENPETSVGAWSIMALRNAMADAGVTPNQVDGLVIVPVTTTGAFWPEDKALPQDVIEAFVQTDDPLDGIAKLSVDWLLKNMPELTGINYSLYAPVCMSNALNVAAQVVGDGLAHTVLVLKAWHNLQGRYYQGGQNAQDAIGGTSAMRSLWGAPACYGTALQFAEYCHKYGKNHDMMTPFIINSRRNGLMFPEGYWAQHRPEELTDEDYQLARWIAKPANLFDNDIPIMCAASYLFTTAERAKDMKQKPVYILNHVDSNAVPRGLTPTLDEVEAECALTGRKIYEGAGITAADLSFENMYDGFTQFHQFHIEGLGYRGIGFGDALDFYQTDISIEGPNPVSPSGGNIGSGRSRFWMHTDSIQQLQGRAGGRQITGVDAEIGVSGGPMPLGGNYTVWSATPD</sequence>
<proteinExistence type="predicted"/>
<gene>
    <name evidence="2" type="ORF">METZ01_LOCUS42539</name>
</gene>
<dbReference type="PANTHER" id="PTHR42870:SF1">
    <property type="entry name" value="NON-SPECIFIC LIPID-TRANSFER PROTEIN-LIKE 2"/>
    <property type="match status" value="1"/>
</dbReference>
<dbReference type="PANTHER" id="PTHR42870">
    <property type="entry name" value="ACETYL-COA C-ACETYLTRANSFERASE"/>
    <property type="match status" value="1"/>
</dbReference>
<evidence type="ECO:0000259" key="1">
    <source>
        <dbReference type="Pfam" id="PF22691"/>
    </source>
</evidence>
<dbReference type="GO" id="GO:0016746">
    <property type="term" value="F:acyltransferase activity"/>
    <property type="evidence" value="ECO:0007669"/>
    <property type="project" value="InterPro"/>
</dbReference>
<reference evidence="2" key="1">
    <citation type="submission" date="2018-05" db="EMBL/GenBank/DDBJ databases">
        <authorList>
            <person name="Lanie J.A."/>
            <person name="Ng W.-L."/>
            <person name="Kazmierczak K.M."/>
            <person name="Andrzejewski T.M."/>
            <person name="Davidsen T.M."/>
            <person name="Wayne K.J."/>
            <person name="Tettelin H."/>
            <person name="Glass J.I."/>
            <person name="Rusch D."/>
            <person name="Podicherti R."/>
            <person name="Tsui H.-C.T."/>
            <person name="Winkler M.E."/>
        </authorList>
    </citation>
    <scope>NUCLEOTIDE SEQUENCE</scope>
</reference>
<evidence type="ECO:0000313" key="2">
    <source>
        <dbReference type="EMBL" id="SUZ89685.1"/>
    </source>
</evidence>
<dbReference type="EMBL" id="UINC01001832">
    <property type="protein sequence ID" value="SUZ89685.1"/>
    <property type="molecule type" value="Genomic_DNA"/>
</dbReference>
<dbReference type="SUPFAM" id="SSF53901">
    <property type="entry name" value="Thiolase-like"/>
    <property type="match status" value="1"/>
</dbReference>
<accession>A0A381RD21</accession>
<organism evidence="2">
    <name type="scientific">marine metagenome</name>
    <dbReference type="NCBI Taxonomy" id="408172"/>
    <lineage>
        <taxon>unclassified sequences</taxon>
        <taxon>metagenomes</taxon>
        <taxon>ecological metagenomes</taxon>
    </lineage>
</organism>
<dbReference type="InterPro" id="IPR016039">
    <property type="entry name" value="Thiolase-like"/>
</dbReference>
<dbReference type="Gene3D" id="3.40.47.10">
    <property type="match status" value="1"/>
</dbReference>
<dbReference type="AlphaFoldDB" id="A0A381RD21"/>
<name>A0A381RD21_9ZZZZ</name>
<dbReference type="InterPro" id="IPR055140">
    <property type="entry name" value="Thiolase_C_2"/>
</dbReference>
<feature type="domain" description="Thiolase C-terminal" evidence="1">
    <location>
        <begin position="325"/>
        <end position="426"/>
    </location>
</feature>
<dbReference type="Pfam" id="PF22691">
    <property type="entry name" value="Thiolase_C_1"/>
    <property type="match status" value="1"/>
</dbReference>